<keyword evidence="7" id="KW-1185">Reference proteome</keyword>
<feature type="transmembrane region" description="Helical" evidence="2">
    <location>
        <begin position="12"/>
        <end position="32"/>
    </location>
</feature>
<name>A0A1K1SC37_9BACT</name>
<organism evidence="4 6">
    <name type="scientific">Chitinophaga sancti</name>
    <dbReference type="NCBI Taxonomy" id="1004"/>
    <lineage>
        <taxon>Bacteria</taxon>
        <taxon>Pseudomonadati</taxon>
        <taxon>Bacteroidota</taxon>
        <taxon>Chitinophagia</taxon>
        <taxon>Chitinophagales</taxon>
        <taxon>Chitinophagaceae</taxon>
        <taxon>Chitinophaga</taxon>
    </lineage>
</organism>
<keyword evidence="2" id="KW-0812">Transmembrane</keyword>
<dbReference type="RefSeq" id="WP_072364134.1">
    <property type="nucleotide sequence ID" value="NZ_CP139972.1"/>
</dbReference>
<dbReference type="EMBL" id="FPIZ01000020">
    <property type="protein sequence ID" value="SFW81613.1"/>
    <property type="molecule type" value="Genomic_DNA"/>
</dbReference>
<feature type="domain" description="Capsule synthesis protein CapA" evidence="3">
    <location>
        <begin position="64"/>
        <end position="306"/>
    </location>
</feature>
<reference evidence="5 7" key="2">
    <citation type="submission" date="2023-11" db="EMBL/GenBank/DDBJ databases">
        <title>MicrobeMod: A computational toolkit for identifying prokaryotic methylation and restriction-modification with nanopore sequencing.</title>
        <authorList>
            <person name="Crits-Christoph A."/>
            <person name="Kang S.C."/>
            <person name="Lee H."/>
            <person name="Ostrov N."/>
        </authorList>
    </citation>
    <scope>NUCLEOTIDE SEQUENCE [LARGE SCALE GENOMIC DNA]</scope>
    <source>
        <strain evidence="5 7">ATCC 23090</strain>
    </source>
</reference>
<comment type="similarity">
    <text evidence="1">Belongs to the CapA family.</text>
</comment>
<dbReference type="PANTHER" id="PTHR33393">
    <property type="entry name" value="POLYGLUTAMINE SYNTHESIS ACCESSORY PROTEIN RV0574C-RELATED"/>
    <property type="match status" value="1"/>
</dbReference>
<evidence type="ECO:0000259" key="3">
    <source>
        <dbReference type="SMART" id="SM00854"/>
    </source>
</evidence>
<dbReference type="AlphaFoldDB" id="A0A1K1SC37"/>
<dbReference type="CDD" id="cd07381">
    <property type="entry name" value="MPP_CapA"/>
    <property type="match status" value="1"/>
</dbReference>
<evidence type="ECO:0000313" key="4">
    <source>
        <dbReference type="EMBL" id="SFW81613.1"/>
    </source>
</evidence>
<accession>A0A1K1SC37</accession>
<reference evidence="4 6" key="1">
    <citation type="submission" date="2016-11" db="EMBL/GenBank/DDBJ databases">
        <authorList>
            <person name="Jaros S."/>
            <person name="Januszkiewicz K."/>
            <person name="Wedrychowicz H."/>
        </authorList>
    </citation>
    <scope>NUCLEOTIDE SEQUENCE [LARGE SCALE GENOMIC DNA]</scope>
    <source>
        <strain evidence="4 6">DSM 784</strain>
    </source>
</reference>
<dbReference type="SUPFAM" id="SSF56300">
    <property type="entry name" value="Metallo-dependent phosphatases"/>
    <property type="match status" value="1"/>
</dbReference>
<evidence type="ECO:0000256" key="2">
    <source>
        <dbReference type="SAM" id="Phobius"/>
    </source>
</evidence>
<keyword evidence="2" id="KW-1133">Transmembrane helix</keyword>
<gene>
    <name evidence="4" type="ORF">SAMN05661012_05107</name>
    <name evidence="5" type="ORF">SR876_04965</name>
</gene>
<dbReference type="STRING" id="1004.SAMN05661012_05107"/>
<dbReference type="PANTHER" id="PTHR33393:SF11">
    <property type="entry name" value="POLYGLUTAMINE SYNTHESIS ACCESSORY PROTEIN RV0574C-RELATED"/>
    <property type="match status" value="1"/>
</dbReference>
<keyword evidence="2" id="KW-0472">Membrane</keyword>
<dbReference type="Pfam" id="PF09587">
    <property type="entry name" value="PGA_cap"/>
    <property type="match status" value="1"/>
</dbReference>
<sequence length="376" mass="41632">MFKLNRLKHSPLLFSFNGIVLIVLAQLLLGGLDTNTSTPRRVLSLKATVPVARLHPPGLEDTLSFSIVGDLMVGSSYPSTYYLPHFDSGTILQAALPVLQQTDLRIGNLESCVSDSAPVYKSCGSNQCFAFRTPTRFAQWYKDAGFDYLNLANNHSYDFGLKGVNNTLDWLQANNIRTSGTTQHPTDSITVRNTRIGFVSFAPHSNCLNLNNDTIVREYIAELRTRFDLVVVFFHGGAEGASKMTTPKTKEIFFGQDRGNVRHFARLCVDAGADLIIGSGPHVVRGMEVYKEKLIAYSLGNFSTYHQFNLKYPLNIAPLLQVTITKEGKLLDNKIFSFKQEGEGIPKPDSAMTAFRTIRSLSVKDFGFTGVNEGTL</sequence>
<evidence type="ECO:0000256" key="1">
    <source>
        <dbReference type="ARBA" id="ARBA00005662"/>
    </source>
</evidence>
<dbReference type="Proteomes" id="UP001326715">
    <property type="component" value="Chromosome"/>
</dbReference>
<keyword evidence="5" id="KW-0378">Hydrolase</keyword>
<evidence type="ECO:0000313" key="7">
    <source>
        <dbReference type="Proteomes" id="UP001326715"/>
    </source>
</evidence>
<evidence type="ECO:0000313" key="6">
    <source>
        <dbReference type="Proteomes" id="UP000183788"/>
    </source>
</evidence>
<evidence type="ECO:0000313" key="5">
    <source>
        <dbReference type="EMBL" id="WQG90838.1"/>
    </source>
</evidence>
<dbReference type="Gene3D" id="3.60.21.10">
    <property type="match status" value="1"/>
</dbReference>
<dbReference type="InterPro" id="IPR019079">
    <property type="entry name" value="Capsule_synth_CapA"/>
</dbReference>
<dbReference type="EMBL" id="CP140154">
    <property type="protein sequence ID" value="WQG90838.1"/>
    <property type="molecule type" value="Genomic_DNA"/>
</dbReference>
<proteinExistence type="inferred from homology"/>
<protein>
    <submittedName>
        <fullName evidence="5">CapA family protein</fullName>
        <ecNumber evidence="5">3.1.-.-</ecNumber>
    </submittedName>
    <submittedName>
        <fullName evidence="4">Capsule synthesis protein PGA_cap</fullName>
    </submittedName>
</protein>
<dbReference type="SMART" id="SM00854">
    <property type="entry name" value="PGA_cap"/>
    <property type="match status" value="1"/>
</dbReference>
<dbReference type="OrthoDB" id="9810906at2"/>
<dbReference type="Proteomes" id="UP000183788">
    <property type="component" value="Unassembled WGS sequence"/>
</dbReference>
<dbReference type="EC" id="3.1.-.-" evidence="5"/>
<dbReference type="GO" id="GO:0016787">
    <property type="term" value="F:hydrolase activity"/>
    <property type="evidence" value="ECO:0007669"/>
    <property type="project" value="UniProtKB-KW"/>
</dbReference>
<dbReference type="InterPro" id="IPR029052">
    <property type="entry name" value="Metallo-depent_PP-like"/>
</dbReference>
<dbReference type="InterPro" id="IPR052169">
    <property type="entry name" value="CW_Biosynth-Accessory"/>
</dbReference>